<keyword evidence="19" id="KW-1185">Reference proteome</keyword>
<gene>
    <name evidence="18" type="ORF">ACHAWO_012927</name>
</gene>
<dbReference type="InterPro" id="IPR013815">
    <property type="entry name" value="ATP_grasp_subdomain_1"/>
</dbReference>
<dbReference type="InterPro" id="IPR000121">
    <property type="entry name" value="PEP_util_C"/>
</dbReference>
<dbReference type="SUPFAM" id="SSF56059">
    <property type="entry name" value="Glutathione synthetase ATP-binding domain-like"/>
    <property type="match status" value="1"/>
</dbReference>
<feature type="domain" description="PEP-utilising enzyme C-terminal" evidence="17">
    <location>
        <begin position="534"/>
        <end position="844"/>
    </location>
</feature>
<evidence type="ECO:0000256" key="6">
    <source>
        <dbReference type="ARBA" id="ARBA00022679"/>
    </source>
</evidence>
<dbReference type="PANTHER" id="PTHR43030">
    <property type="entry name" value="PHOSPHOENOLPYRUVATE SYNTHASE"/>
    <property type="match status" value="1"/>
</dbReference>
<evidence type="ECO:0000256" key="10">
    <source>
        <dbReference type="ARBA" id="ARBA00022840"/>
    </source>
</evidence>
<accession>A0ABD3PRL7</accession>
<feature type="domain" description="PEP-utilising enzyme mobile" evidence="15">
    <location>
        <begin position="441"/>
        <end position="511"/>
    </location>
</feature>
<protein>
    <recommendedName>
        <fullName evidence="5">pyruvate, water dikinase</fullName>
        <ecNumber evidence="5">2.7.9.2</ecNumber>
    </recommendedName>
    <alternativeName>
        <fullName evidence="12">Pyruvate, water dikinase</fullName>
    </alternativeName>
</protein>
<evidence type="ECO:0000256" key="14">
    <source>
        <dbReference type="SAM" id="SignalP"/>
    </source>
</evidence>
<evidence type="ECO:0000259" key="16">
    <source>
        <dbReference type="Pfam" id="PF01326"/>
    </source>
</evidence>
<dbReference type="NCBIfam" id="TIGR01418">
    <property type="entry name" value="PEP_synth"/>
    <property type="match status" value="1"/>
</dbReference>
<keyword evidence="8" id="KW-0547">Nucleotide-binding</keyword>
<dbReference type="PROSITE" id="PS00370">
    <property type="entry name" value="PEP_ENZYMES_PHOS_SITE"/>
    <property type="match status" value="1"/>
</dbReference>
<keyword evidence="6" id="KW-0808">Transferase</keyword>
<evidence type="ECO:0000256" key="11">
    <source>
        <dbReference type="ARBA" id="ARBA00022842"/>
    </source>
</evidence>
<evidence type="ECO:0000256" key="5">
    <source>
        <dbReference type="ARBA" id="ARBA00011996"/>
    </source>
</evidence>
<dbReference type="Gene3D" id="3.50.30.10">
    <property type="entry name" value="Phosphohistidine domain"/>
    <property type="match status" value="1"/>
</dbReference>
<keyword evidence="11" id="KW-0460">Magnesium</keyword>
<dbReference type="InterPro" id="IPR040442">
    <property type="entry name" value="Pyrv_kinase-like_dom_sf"/>
</dbReference>
<proteinExistence type="inferred from homology"/>
<dbReference type="PROSITE" id="PS00742">
    <property type="entry name" value="PEP_ENZYMES_2"/>
    <property type="match status" value="1"/>
</dbReference>
<dbReference type="Proteomes" id="UP001530400">
    <property type="component" value="Unassembled WGS sequence"/>
</dbReference>
<evidence type="ECO:0000259" key="15">
    <source>
        <dbReference type="Pfam" id="PF00391"/>
    </source>
</evidence>
<keyword evidence="7" id="KW-0479">Metal-binding</keyword>
<keyword evidence="10" id="KW-0067">ATP-binding</keyword>
<comment type="function">
    <text evidence="2">Catalyzes the phosphorylation of pyruvate to phosphoenolpyruvate.</text>
</comment>
<dbReference type="Gene3D" id="3.30.1490.20">
    <property type="entry name" value="ATP-grasp fold, A domain"/>
    <property type="match status" value="1"/>
</dbReference>
<dbReference type="Pfam" id="PF01326">
    <property type="entry name" value="PPDK_N"/>
    <property type="match status" value="1"/>
</dbReference>
<evidence type="ECO:0000256" key="8">
    <source>
        <dbReference type="ARBA" id="ARBA00022741"/>
    </source>
</evidence>
<comment type="similarity">
    <text evidence="4">Belongs to the PEP-utilizing enzyme family.</text>
</comment>
<dbReference type="Gene3D" id="3.20.20.60">
    <property type="entry name" value="Phosphoenolpyruvate-binding domains"/>
    <property type="match status" value="1"/>
</dbReference>
<dbReference type="InterPro" id="IPR023151">
    <property type="entry name" value="PEP_util_CS"/>
</dbReference>
<keyword evidence="9" id="KW-0418">Kinase</keyword>
<evidence type="ECO:0000256" key="13">
    <source>
        <dbReference type="ARBA" id="ARBA00047700"/>
    </source>
</evidence>
<evidence type="ECO:0000259" key="17">
    <source>
        <dbReference type="Pfam" id="PF02896"/>
    </source>
</evidence>
<evidence type="ECO:0000256" key="2">
    <source>
        <dbReference type="ARBA" id="ARBA00002988"/>
    </source>
</evidence>
<dbReference type="EC" id="2.7.9.2" evidence="5"/>
<evidence type="ECO:0000313" key="19">
    <source>
        <dbReference type="Proteomes" id="UP001530400"/>
    </source>
</evidence>
<evidence type="ECO:0000256" key="3">
    <source>
        <dbReference type="ARBA" id="ARBA00004742"/>
    </source>
</evidence>
<dbReference type="AlphaFoldDB" id="A0ABD3PRL7"/>
<dbReference type="InterPro" id="IPR018274">
    <property type="entry name" value="PEP_util_AS"/>
</dbReference>
<sequence>MKLLTSILFVGWTANNSYGFAPVTPLRRITAIASQKVDLDLEARSSDKTRYCIPLDEIDLNDLPKVGGKTASLGEMIQQLTPLGVAVPGGFGVTSAAYDAVLDRFQLRERLELLLRDVDVNNLDDLANRGRQARLMIMNAGLPEEVIQEVEDAYGDMCLCNLHSCGKDCAVAVRSSATAEDLPTASFAGQQASFLNVVGKNSVANTVLECLASVFTDRAIAYRVHNGFDHMAVKGAVSVQLMVRSDLASSGVAFTLDPDTGFRDAIVITGSYGLGESVVGGKVDPDEIQVFKPMIGKVEDPIIKRSIGRKQTKIVYTKDGSDKRIKTLLTPEADAAKPCFTDEDAKTIAEWCLKIEEHYSKHHGHPTPMDIEWAKDGVTGELFIVQARPETVRSAQKANVLKQTQVTGHGEPVMTGSAIGSDAASGVVRVIRDVSEIATMKAGEILCADMTDPDWVPGIRLASAVVTNRGGRTCHAAIVSRELGVPCIVGTKDATEKLKTGERYTVDCSQGFTGYVYPGEAHIERTSTDTDNLPKTKTKIKLILGDPDSALSLAGLPVDGVGLVRQEFVVANHIGIHPKAVLHPELVSPIDQDIINDRAKNDESPKAFFIRRLSEGIGSIAAAFYPRPVIVRLSDFKSNEYRRLIGGENFEPDEENPMIGLRGASRYLSPDFRDAFELECEALAHVRNKMGLTNVQLMVPFCRTPDEGRKVIEILKENGLEKGKDGLKVWVMCELPSNVFAIDEFAQVFDGFSIGSNDLTQLILGVDRDSGLLANLFDEDNTAVKTAITQAIKGAHRNNKEIGLCGQAPSDKPDFASFLVDLGIDSISLTPDSVLQAIDIVSKAEMKDSLEKEIGDVISLEKAKDKEGAKKVGCVII</sequence>
<evidence type="ECO:0000256" key="4">
    <source>
        <dbReference type="ARBA" id="ARBA00007837"/>
    </source>
</evidence>
<evidence type="ECO:0000256" key="12">
    <source>
        <dbReference type="ARBA" id="ARBA00033470"/>
    </source>
</evidence>
<evidence type="ECO:0000313" key="18">
    <source>
        <dbReference type="EMBL" id="KAL3790793.1"/>
    </source>
</evidence>
<evidence type="ECO:0000256" key="9">
    <source>
        <dbReference type="ARBA" id="ARBA00022777"/>
    </source>
</evidence>
<keyword evidence="14" id="KW-0732">Signal</keyword>
<comment type="caution">
    <text evidence="18">The sequence shown here is derived from an EMBL/GenBank/DDBJ whole genome shotgun (WGS) entry which is preliminary data.</text>
</comment>
<dbReference type="EMBL" id="JALLPJ020000485">
    <property type="protein sequence ID" value="KAL3790793.1"/>
    <property type="molecule type" value="Genomic_DNA"/>
</dbReference>
<dbReference type="Gene3D" id="3.30.470.20">
    <property type="entry name" value="ATP-grasp fold, B domain"/>
    <property type="match status" value="1"/>
</dbReference>
<dbReference type="GO" id="GO:0008986">
    <property type="term" value="F:pyruvate, water dikinase activity"/>
    <property type="evidence" value="ECO:0007669"/>
    <property type="project" value="UniProtKB-EC"/>
</dbReference>
<dbReference type="InterPro" id="IPR002192">
    <property type="entry name" value="PPDK_AMP/ATP-bd"/>
</dbReference>
<name>A0ABD3PRL7_9STRA</name>
<dbReference type="GO" id="GO:0005524">
    <property type="term" value="F:ATP binding"/>
    <property type="evidence" value="ECO:0007669"/>
    <property type="project" value="UniProtKB-KW"/>
</dbReference>
<feature type="domain" description="Pyruvate phosphate dikinase AMP/ATP-binding" evidence="16">
    <location>
        <begin position="65"/>
        <end position="403"/>
    </location>
</feature>
<dbReference type="FunFam" id="3.30.1490.20:FF:000010">
    <property type="entry name" value="Phosphoenolpyruvate synthase"/>
    <property type="match status" value="1"/>
</dbReference>
<evidence type="ECO:0000256" key="1">
    <source>
        <dbReference type="ARBA" id="ARBA00001946"/>
    </source>
</evidence>
<dbReference type="Pfam" id="PF00391">
    <property type="entry name" value="PEP-utilizers"/>
    <property type="match status" value="1"/>
</dbReference>
<evidence type="ECO:0000256" key="7">
    <source>
        <dbReference type="ARBA" id="ARBA00022723"/>
    </source>
</evidence>
<dbReference type="GO" id="GO:0046872">
    <property type="term" value="F:metal ion binding"/>
    <property type="evidence" value="ECO:0007669"/>
    <property type="project" value="UniProtKB-KW"/>
</dbReference>
<feature type="chain" id="PRO_5044890772" description="pyruvate, water dikinase" evidence="14">
    <location>
        <begin position="20"/>
        <end position="877"/>
    </location>
</feature>
<feature type="signal peptide" evidence="14">
    <location>
        <begin position="1"/>
        <end position="19"/>
    </location>
</feature>
<comment type="pathway">
    <text evidence="3">Carbohydrate biosynthesis; gluconeogenesis.</text>
</comment>
<dbReference type="SUPFAM" id="SSF51621">
    <property type="entry name" value="Phosphoenolpyruvate/pyruvate domain"/>
    <property type="match status" value="1"/>
</dbReference>
<dbReference type="NCBIfam" id="NF005057">
    <property type="entry name" value="PRK06464.1"/>
    <property type="match status" value="1"/>
</dbReference>
<dbReference type="Pfam" id="PF02896">
    <property type="entry name" value="PEP-utilizers_C"/>
    <property type="match status" value="1"/>
</dbReference>
<dbReference type="SUPFAM" id="SSF52009">
    <property type="entry name" value="Phosphohistidine domain"/>
    <property type="match status" value="1"/>
</dbReference>
<dbReference type="InterPro" id="IPR006319">
    <property type="entry name" value="PEP_synth"/>
</dbReference>
<dbReference type="InterPro" id="IPR008279">
    <property type="entry name" value="PEP-util_enz_mobile_dom"/>
</dbReference>
<organism evidence="18 19">
    <name type="scientific">Cyclotella atomus</name>
    <dbReference type="NCBI Taxonomy" id="382360"/>
    <lineage>
        <taxon>Eukaryota</taxon>
        <taxon>Sar</taxon>
        <taxon>Stramenopiles</taxon>
        <taxon>Ochrophyta</taxon>
        <taxon>Bacillariophyta</taxon>
        <taxon>Coscinodiscophyceae</taxon>
        <taxon>Thalassiosirophycidae</taxon>
        <taxon>Stephanodiscales</taxon>
        <taxon>Stephanodiscaceae</taxon>
        <taxon>Cyclotella</taxon>
    </lineage>
</organism>
<dbReference type="PANTHER" id="PTHR43030:SF1">
    <property type="entry name" value="PHOSPHOENOLPYRUVATE SYNTHASE"/>
    <property type="match status" value="1"/>
</dbReference>
<dbReference type="InterPro" id="IPR015813">
    <property type="entry name" value="Pyrv/PenolPyrv_kinase-like_dom"/>
</dbReference>
<reference evidence="18 19" key="1">
    <citation type="submission" date="2024-10" db="EMBL/GenBank/DDBJ databases">
        <title>Updated reference genomes for cyclostephanoid diatoms.</title>
        <authorList>
            <person name="Roberts W.R."/>
            <person name="Alverson A.J."/>
        </authorList>
    </citation>
    <scope>NUCLEOTIDE SEQUENCE [LARGE SCALE GENOMIC DNA]</scope>
    <source>
        <strain evidence="18 19">AJA010-31</strain>
    </source>
</reference>
<comment type="cofactor">
    <cofactor evidence="1">
        <name>Mg(2+)</name>
        <dbReference type="ChEBI" id="CHEBI:18420"/>
    </cofactor>
</comment>
<comment type="catalytic activity">
    <reaction evidence="13">
        <text>pyruvate + ATP + H2O = phosphoenolpyruvate + AMP + phosphate + 2 H(+)</text>
        <dbReference type="Rhea" id="RHEA:11364"/>
        <dbReference type="ChEBI" id="CHEBI:15361"/>
        <dbReference type="ChEBI" id="CHEBI:15377"/>
        <dbReference type="ChEBI" id="CHEBI:15378"/>
        <dbReference type="ChEBI" id="CHEBI:30616"/>
        <dbReference type="ChEBI" id="CHEBI:43474"/>
        <dbReference type="ChEBI" id="CHEBI:58702"/>
        <dbReference type="ChEBI" id="CHEBI:456215"/>
        <dbReference type="EC" id="2.7.9.2"/>
    </reaction>
</comment>
<dbReference type="InterPro" id="IPR036637">
    <property type="entry name" value="Phosphohistidine_dom_sf"/>
</dbReference>